<dbReference type="EMBL" id="SPMZ01000002">
    <property type="protein sequence ID" value="NMQ17822.1"/>
    <property type="molecule type" value="Genomic_DNA"/>
</dbReference>
<keyword evidence="2" id="KW-1185">Reference proteome</keyword>
<gene>
    <name evidence="1" type="ORF">E4P82_00550</name>
</gene>
<proteinExistence type="predicted"/>
<evidence type="ECO:0000313" key="1">
    <source>
        <dbReference type="EMBL" id="NMQ17822.1"/>
    </source>
</evidence>
<protein>
    <submittedName>
        <fullName evidence="1">DUF29 domain-containing protein</fullName>
    </submittedName>
</protein>
<dbReference type="PANTHER" id="PTHR34235:SF4">
    <property type="entry name" value="SLR0291 PROTEIN"/>
    <property type="match status" value="1"/>
</dbReference>
<dbReference type="PANTHER" id="PTHR34235">
    <property type="entry name" value="SLR1203 PROTEIN-RELATED"/>
    <property type="match status" value="1"/>
</dbReference>
<comment type="caution">
    <text evidence="1">The sequence shown here is derived from an EMBL/GenBank/DDBJ whole genome shotgun (WGS) entry which is preliminary data.</text>
</comment>
<accession>A0ABX1TGL6</accession>
<dbReference type="Pfam" id="PF01724">
    <property type="entry name" value="DUF29"/>
    <property type="match status" value="1"/>
</dbReference>
<dbReference type="RefSeq" id="WP_169247075.1">
    <property type="nucleotide sequence ID" value="NZ_SPMZ01000002.1"/>
</dbReference>
<sequence length="146" mass="17150">METLYERDLYAWATRNAALLRAGRWAEVDRMNIAEELESMGRSERRALGSRLAVLLMHWLKWRYQPERRGRSWRATIREQQRQVARLLADNPSLRPELPTLMADAYIDAVLMAIAETGLEETLFPEICPFELEQIMSERDGWDLMP</sequence>
<name>A0ABX1TGL6_9GAMM</name>
<evidence type="ECO:0000313" key="2">
    <source>
        <dbReference type="Proteomes" id="UP000760480"/>
    </source>
</evidence>
<reference evidence="1 2" key="1">
    <citation type="submission" date="2019-03" db="EMBL/GenBank/DDBJ databases">
        <title>Metabolic reconstructions from genomes of highly enriched 'Candidatus Accumulibacter' and 'Candidatus Competibacter' bioreactor populations.</title>
        <authorList>
            <person name="Annavajhala M.K."/>
            <person name="Welles L."/>
            <person name="Abbas B."/>
            <person name="Sorokin D."/>
            <person name="Park H."/>
            <person name="Van Loosdrecht M."/>
            <person name="Chandran K."/>
        </authorList>
    </citation>
    <scope>NUCLEOTIDE SEQUENCE [LARGE SCALE GENOMIC DNA]</scope>
    <source>
        <strain evidence="1 2">SBR_G</strain>
    </source>
</reference>
<dbReference type="Proteomes" id="UP000760480">
    <property type="component" value="Unassembled WGS sequence"/>
</dbReference>
<dbReference type="InterPro" id="IPR002636">
    <property type="entry name" value="DUF29"/>
</dbReference>
<organism evidence="1 2">
    <name type="scientific">Candidatus Competibacter phosphatis</name>
    <dbReference type="NCBI Taxonomy" id="221280"/>
    <lineage>
        <taxon>Bacteria</taxon>
        <taxon>Pseudomonadati</taxon>
        <taxon>Pseudomonadota</taxon>
        <taxon>Gammaproteobacteria</taxon>
        <taxon>Candidatus Competibacteraceae</taxon>
        <taxon>Candidatus Competibacter</taxon>
    </lineage>
</organism>
<dbReference type="Gene3D" id="1.20.1220.20">
    <property type="entry name" value="Uncharcterised protein PF01724"/>
    <property type="match status" value="1"/>
</dbReference>